<keyword evidence="1" id="KW-0812">Transmembrane</keyword>
<dbReference type="RefSeq" id="WP_211315355.1">
    <property type="nucleotide sequence ID" value="NZ_QPJJ01000005.1"/>
</dbReference>
<accession>A0A368XZL5</accession>
<evidence type="ECO:0000313" key="2">
    <source>
        <dbReference type="EMBL" id="RCW71997.1"/>
    </source>
</evidence>
<dbReference type="EMBL" id="QPJJ01000005">
    <property type="protein sequence ID" value="RCW71997.1"/>
    <property type="molecule type" value="Genomic_DNA"/>
</dbReference>
<dbReference type="AlphaFoldDB" id="A0A368XZL5"/>
<organism evidence="2 3">
    <name type="scientific">Saliterribacillus persicus</name>
    <dbReference type="NCBI Taxonomy" id="930114"/>
    <lineage>
        <taxon>Bacteria</taxon>
        <taxon>Bacillati</taxon>
        <taxon>Bacillota</taxon>
        <taxon>Bacilli</taxon>
        <taxon>Bacillales</taxon>
        <taxon>Bacillaceae</taxon>
        <taxon>Saliterribacillus</taxon>
    </lineage>
</organism>
<gene>
    <name evidence="2" type="ORF">DFR57_105182</name>
</gene>
<evidence type="ECO:0000313" key="3">
    <source>
        <dbReference type="Proteomes" id="UP000252585"/>
    </source>
</evidence>
<feature type="transmembrane region" description="Helical" evidence="1">
    <location>
        <begin position="36"/>
        <end position="53"/>
    </location>
</feature>
<dbReference type="Proteomes" id="UP000252585">
    <property type="component" value="Unassembled WGS sequence"/>
</dbReference>
<feature type="transmembrane region" description="Helical" evidence="1">
    <location>
        <begin position="12"/>
        <end position="29"/>
    </location>
</feature>
<evidence type="ECO:0000256" key="1">
    <source>
        <dbReference type="SAM" id="Phobius"/>
    </source>
</evidence>
<dbReference type="InterPro" id="IPR032111">
    <property type="entry name" value="Clostridium_phage_holin"/>
</dbReference>
<proteinExistence type="predicted"/>
<keyword evidence="1" id="KW-0472">Membrane</keyword>
<comment type="caution">
    <text evidence="2">The sequence shown here is derived from an EMBL/GenBank/DDBJ whole genome shotgun (WGS) entry which is preliminary data.</text>
</comment>
<reference evidence="2 3" key="1">
    <citation type="submission" date="2018-07" db="EMBL/GenBank/DDBJ databases">
        <title>Genomic Encyclopedia of Type Strains, Phase IV (KMG-IV): sequencing the most valuable type-strain genomes for metagenomic binning, comparative biology and taxonomic classification.</title>
        <authorList>
            <person name="Goeker M."/>
        </authorList>
    </citation>
    <scope>NUCLEOTIDE SEQUENCE [LARGE SCALE GENOMIC DNA]</scope>
    <source>
        <strain evidence="2 3">DSM 27696</strain>
    </source>
</reference>
<keyword evidence="1" id="KW-1133">Transmembrane helix</keyword>
<keyword evidence="3" id="KW-1185">Reference proteome</keyword>
<sequence length="84" mass="9636">MIDLYPFLNEDYLFIVPVLWIFGMALKRTPFIQDWMIIWILLGISIGLSGLYFGFTINAIIDGVIIAGIAVFSHQLMKQTINRN</sequence>
<protein>
    <submittedName>
        <fullName evidence="2">Holin family Hol44 protein (Superfamily V)</fullName>
    </submittedName>
</protein>
<name>A0A368XZL5_9BACI</name>
<dbReference type="Pfam" id="PF16079">
    <property type="entry name" value="Phage_holin_5_2"/>
    <property type="match status" value="1"/>
</dbReference>